<proteinExistence type="predicted"/>
<accession>A0A3M7RPI4</accession>
<keyword evidence="2" id="KW-1185">Reference proteome</keyword>
<gene>
    <name evidence="1" type="ORF">BpHYR1_054474</name>
</gene>
<dbReference type="Proteomes" id="UP000276133">
    <property type="component" value="Unassembled WGS sequence"/>
</dbReference>
<dbReference type="EMBL" id="REGN01002924">
    <property type="protein sequence ID" value="RNA25483.1"/>
    <property type="molecule type" value="Genomic_DNA"/>
</dbReference>
<protein>
    <submittedName>
        <fullName evidence="1">Uncharacterized protein</fullName>
    </submittedName>
</protein>
<evidence type="ECO:0000313" key="1">
    <source>
        <dbReference type="EMBL" id="RNA25483.1"/>
    </source>
</evidence>
<comment type="caution">
    <text evidence="1">The sequence shown here is derived from an EMBL/GenBank/DDBJ whole genome shotgun (WGS) entry which is preliminary data.</text>
</comment>
<sequence>MNRNKQMLMLSQSKKSKREVKMPSFETEIFENAEAKNCVGSSDDRAPTRGGWIELWERETNRSRKICSFLGCSNDAEVGGHINIKGRPRNEIYIAAICYSCNNSKPEYIGLKKNTACLAHRFVSKPRKCLNILFLEPSSECKDLFLEKLMRKTLITLKKIIS</sequence>
<reference evidence="1 2" key="1">
    <citation type="journal article" date="2018" name="Sci. Rep.">
        <title>Genomic signatures of local adaptation to the degree of environmental predictability in rotifers.</title>
        <authorList>
            <person name="Franch-Gras L."/>
            <person name="Hahn C."/>
            <person name="Garcia-Roger E.M."/>
            <person name="Carmona M.J."/>
            <person name="Serra M."/>
            <person name="Gomez A."/>
        </authorList>
    </citation>
    <scope>NUCLEOTIDE SEQUENCE [LARGE SCALE GENOMIC DNA]</scope>
    <source>
        <strain evidence="1">HYR1</strain>
    </source>
</reference>
<dbReference type="AlphaFoldDB" id="A0A3M7RPI4"/>
<organism evidence="1 2">
    <name type="scientific">Brachionus plicatilis</name>
    <name type="common">Marine rotifer</name>
    <name type="synonym">Brachionus muelleri</name>
    <dbReference type="NCBI Taxonomy" id="10195"/>
    <lineage>
        <taxon>Eukaryota</taxon>
        <taxon>Metazoa</taxon>
        <taxon>Spiralia</taxon>
        <taxon>Gnathifera</taxon>
        <taxon>Rotifera</taxon>
        <taxon>Eurotatoria</taxon>
        <taxon>Monogononta</taxon>
        <taxon>Pseudotrocha</taxon>
        <taxon>Ploima</taxon>
        <taxon>Brachionidae</taxon>
        <taxon>Brachionus</taxon>
    </lineage>
</organism>
<name>A0A3M7RPI4_BRAPC</name>
<evidence type="ECO:0000313" key="2">
    <source>
        <dbReference type="Proteomes" id="UP000276133"/>
    </source>
</evidence>